<reference evidence="18 19" key="1">
    <citation type="journal article" date="2004" name="Environ. Microbiol.">
        <title>Phylogeny-function analysis of (meta)genomic libraries: screening for expression of ribosomal RNA genes by large-insert library fluorescent in situ hybridization (LIL-FISH).</title>
        <authorList>
            <person name="Leveau J.H."/>
            <person name="Gerards S."/>
            <person name="de Boer W."/>
            <person name="van Veen J.A."/>
        </authorList>
    </citation>
    <scope>NUCLEOTIDE SEQUENCE [LARGE SCALE GENOMIC DNA]</scope>
    <source>
        <strain evidence="18 19">Ter331</strain>
    </source>
</reference>
<dbReference type="InterPro" id="IPR001478">
    <property type="entry name" value="PDZ"/>
</dbReference>
<feature type="domain" description="PDZ" evidence="17">
    <location>
        <begin position="302"/>
        <end position="393"/>
    </location>
</feature>
<dbReference type="InterPro" id="IPR001940">
    <property type="entry name" value="Peptidase_S1C"/>
</dbReference>
<keyword evidence="8" id="KW-0677">Repeat</keyword>
<dbReference type="HOGENOM" id="CLU_020120_1_0_4"/>
<dbReference type="PANTHER" id="PTHR22939:SF130">
    <property type="entry name" value="PERIPLASMIC SERINE ENDOPROTEASE DEGP-LIKE-RELATED"/>
    <property type="match status" value="1"/>
</dbReference>
<dbReference type="SUPFAM" id="SSF50156">
    <property type="entry name" value="PDZ domain-like"/>
    <property type="match status" value="2"/>
</dbReference>
<evidence type="ECO:0000256" key="7">
    <source>
        <dbReference type="ARBA" id="ARBA00022729"/>
    </source>
</evidence>
<dbReference type="SMART" id="SM00228">
    <property type="entry name" value="PDZ"/>
    <property type="match status" value="2"/>
</dbReference>
<feature type="transmembrane region" description="Helical" evidence="16">
    <location>
        <begin position="23"/>
        <end position="41"/>
    </location>
</feature>
<dbReference type="Gene3D" id="2.30.42.10">
    <property type="match status" value="2"/>
</dbReference>
<proteinExistence type="inferred from homology"/>
<feature type="binding site" evidence="15">
    <location>
        <begin position="256"/>
        <end position="258"/>
    </location>
    <ligand>
        <name>substrate</name>
    </ligand>
</feature>
<dbReference type="PRINTS" id="PR00834">
    <property type="entry name" value="PROTEASES2C"/>
</dbReference>
<dbReference type="Pfam" id="PF13365">
    <property type="entry name" value="Trypsin_2"/>
    <property type="match status" value="1"/>
</dbReference>
<reference evidence="18 19" key="4">
    <citation type="journal article" date="2010" name="Environ. Microbiol.">
        <title>The bacterial genus Collimonas: mycophagy, weathering and other adaptive solutions to life in oligotrophic soil environments.</title>
        <authorList>
            <person name="Leveau J.H."/>
            <person name="Uroz S."/>
            <person name="de Boer W."/>
        </authorList>
    </citation>
    <scope>NUCLEOTIDE SEQUENCE [LARGE SCALE GENOMIC DNA]</scope>
    <source>
        <strain evidence="18 19">Ter331</strain>
    </source>
</reference>
<evidence type="ECO:0000256" key="16">
    <source>
        <dbReference type="SAM" id="Phobius"/>
    </source>
</evidence>
<dbReference type="EC" id="3.4.21.107" evidence="4"/>
<comment type="catalytic activity">
    <reaction evidence="1">
        <text>Acts on substrates that are at least partially unfolded. The cleavage site P1 residue is normally between a pair of hydrophobic residues, such as Val-|-Val.</text>
        <dbReference type="EC" id="3.4.21.107"/>
    </reaction>
</comment>
<dbReference type="STRING" id="1005048.CFU_3314"/>
<feature type="active site" description="Charge relay system" evidence="14">
    <location>
        <position position="155"/>
    </location>
</feature>
<dbReference type="Proteomes" id="UP000008392">
    <property type="component" value="Chromosome"/>
</dbReference>
<evidence type="ECO:0000256" key="13">
    <source>
        <dbReference type="ARBA" id="ARBA00032850"/>
    </source>
</evidence>
<organism evidence="18 19">
    <name type="scientific">Collimonas fungivorans (strain Ter331)</name>
    <dbReference type="NCBI Taxonomy" id="1005048"/>
    <lineage>
        <taxon>Bacteria</taxon>
        <taxon>Pseudomonadati</taxon>
        <taxon>Pseudomonadota</taxon>
        <taxon>Betaproteobacteria</taxon>
        <taxon>Burkholderiales</taxon>
        <taxon>Oxalobacteraceae</taxon>
        <taxon>Collimonas</taxon>
    </lineage>
</organism>
<evidence type="ECO:0000256" key="2">
    <source>
        <dbReference type="ARBA" id="ARBA00004418"/>
    </source>
</evidence>
<keyword evidence="12" id="KW-0346">Stress response</keyword>
<keyword evidence="11" id="KW-0720">Serine protease</keyword>
<evidence type="ECO:0000256" key="14">
    <source>
        <dbReference type="PIRSR" id="PIRSR611782-1"/>
    </source>
</evidence>
<dbReference type="SUPFAM" id="SSF50494">
    <property type="entry name" value="Trypsin-like serine proteases"/>
    <property type="match status" value="1"/>
</dbReference>
<feature type="binding site" evidence="15">
    <location>
        <position position="185"/>
    </location>
    <ligand>
        <name>substrate</name>
    </ligand>
</feature>
<evidence type="ECO:0000256" key="9">
    <source>
        <dbReference type="ARBA" id="ARBA00022764"/>
    </source>
</evidence>
<feature type="active site" description="Charge relay system" evidence="14">
    <location>
        <position position="185"/>
    </location>
</feature>
<dbReference type="GO" id="GO:0042597">
    <property type="term" value="C:periplasmic space"/>
    <property type="evidence" value="ECO:0007669"/>
    <property type="project" value="UniProtKB-SubCell"/>
</dbReference>
<evidence type="ECO:0000256" key="4">
    <source>
        <dbReference type="ARBA" id="ARBA00013035"/>
    </source>
</evidence>
<evidence type="ECO:0000313" key="19">
    <source>
        <dbReference type="Proteomes" id="UP000008392"/>
    </source>
</evidence>
<evidence type="ECO:0000256" key="5">
    <source>
        <dbReference type="ARBA" id="ARBA00013958"/>
    </source>
</evidence>
<keyword evidence="19" id="KW-1185">Reference proteome</keyword>
<dbReference type="PANTHER" id="PTHR22939">
    <property type="entry name" value="SERINE PROTEASE FAMILY S1C HTRA-RELATED"/>
    <property type="match status" value="1"/>
</dbReference>
<accession>G0AAC4</accession>
<dbReference type="Gene3D" id="2.40.10.120">
    <property type="match status" value="1"/>
</dbReference>
<evidence type="ECO:0000256" key="12">
    <source>
        <dbReference type="ARBA" id="ARBA00023016"/>
    </source>
</evidence>
<evidence type="ECO:0000256" key="3">
    <source>
        <dbReference type="ARBA" id="ARBA00010541"/>
    </source>
</evidence>
<keyword evidence="10 18" id="KW-0378">Hydrolase</keyword>
<gene>
    <name evidence="18" type="ordered locus">CFU_3314</name>
</gene>
<dbReference type="GO" id="GO:0004252">
    <property type="term" value="F:serine-type endopeptidase activity"/>
    <property type="evidence" value="ECO:0007669"/>
    <property type="project" value="InterPro"/>
</dbReference>
<keyword evidence="16" id="KW-0472">Membrane</keyword>
<reference evidence="19" key="6">
    <citation type="submission" date="2011-05" db="EMBL/GenBank/DDBJ databases">
        <title>Complete sequence of Collimonas fungivorans Ter331.</title>
        <authorList>
            <person name="Leveau J.H."/>
        </authorList>
    </citation>
    <scope>NUCLEOTIDE SEQUENCE [LARGE SCALE GENOMIC DNA]</scope>
    <source>
        <strain evidence="19">Ter331</strain>
    </source>
</reference>
<dbReference type="eggNOG" id="COG0265">
    <property type="taxonomic scope" value="Bacteria"/>
</dbReference>
<dbReference type="PROSITE" id="PS50106">
    <property type="entry name" value="PDZ"/>
    <property type="match status" value="2"/>
</dbReference>
<dbReference type="InterPro" id="IPR041489">
    <property type="entry name" value="PDZ_6"/>
</dbReference>
<dbReference type="InterPro" id="IPR009003">
    <property type="entry name" value="Peptidase_S1_PA"/>
</dbReference>
<evidence type="ECO:0000256" key="15">
    <source>
        <dbReference type="PIRSR" id="PIRSR611782-2"/>
    </source>
</evidence>
<evidence type="ECO:0000256" key="8">
    <source>
        <dbReference type="ARBA" id="ARBA00022737"/>
    </source>
</evidence>
<evidence type="ECO:0000313" key="18">
    <source>
        <dbReference type="EMBL" id="AEK63138.1"/>
    </source>
</evidence>
<dbReference type="InterPro" id="IPR036034">
    <property type="entry name" value="PDZ_sf"/>
</dbReference>
<sequence>MLCASSNPSAKEHSMSRQTRQTFIRSAIAIAVLVVAGGTYLHSKNGDIGIDNANAAIVAPAPVVSNTAPAVAVATDFSGIVERAGPAVVNISVTGKAKQSAVSDQDDELDPNDPFSQFFKRFGPQLQIPRHPQIMRGEGSGFIISADGLILTNAHVVEGASEVTVKLTDRREFRAKVLGSDKQSDIAVIRIDAKNLPIVQIGNPALTRVGEPVLAIGSPYGFENTATAGIVSAKSRSLPDDTYVPFIQTDVAVNPGNSGGPLFNIKGEVIGINSQIYSQTGGYQGLSFAIPIDVATKVEQQLVKHGKVTRSHLGVSVQEVNQALAESFGLKSAAGALVSSVDKGSPADKGGLQTGDVILRFNGQPISHSSDLPSLVADTAPGTASTIEVVRNGQPKTLTVKPTEAEAVKTASNDEGAGSQARLGLALRQLSPDEQQQVGIHGGLVVEDASGPSALAGIQRGDVILSLNGKPVNSVEQLRQLVSKAGKNVALLVQRDKDKIFVPLNLG</sequence>
<reference evidence="18 19" key="2">
    <citation type="journal article" date="2006" name="J. Microbiol. Methods">
        <title>Genomic flank-sequencing of plasposon insertion sites for rapid identification of functional genes.</title>
        <authorList>
            <person name="Leveau J.H."/>
            <person name="Gerards S."/>
            <person name="Fritsche K."/>
            <person name="Zondag G."/>
            <person name="van Veen J.A."/>
        </authorList>
    </citation>
    <scope>NUCLEOTIDE SEQUENCE [LARGE SCALE GENOMIC DNA]</scope>
    <source>
        <strain evidence="18 19">Ter331</strain>
    </source>
</reference>
<protein>
    <recommendedName>
        <fullName evidence="5">Probable periplasmic serine endoprotease DegP-like</fullName>
        <ecNumber evidence="4">3.4.21.107</ecNumber>
    </recommendedName>
    <alternativeName>
        <fullName evidence="13">Protease Do</fullName>
    </alternativeName>
</protein>
<keyword evidence="9" id="KW-0574">Periplasm</keyword>
<dbReference type="GO" id="GO:0006508">
    <property type="term" value="P:proteolysis"/>
    <property type="evidence" value="ECO:0007669"/>
    <property type="project" value="UniProtKB-KW"/>
</dbReference>
<dbReference type="EMBL" id="CP002745">
    <property type="protein sequence ID" value="AEK63138.1"/>
    <property type="molecule type" value="Genomic_DNA"/>
</dbReference>
<comment type="similarity">
    <text evidence="3">Belongs to the peptidase S1C family.</text>
</comment>
<evidence type="ECO:0000256" key="10">
    <source>
        <dbReference type="ARBA" id="ARBA00022801"/>
    </source>
</evidence>
<reference evidence="18 19" key="5">
    <citation type="journal article" date="2011" name="ISME J.">
        <title>Dual transcriptional profiling of a bacterial/fungal confrontation: Collimonas fungivorans versus Aspergillus niger.</title>
        <authorList>
            <person name="Mela F."/>
            <person name="Fritsche K."/>
            <person name="de Boer W."/>
            <person name="van Veen J.A."/>
            <person name="de Graaff L.H."/>
            <person name="van den Berg M."/>
            <person name="Leveau J.H."/>
        </authorList>
    </citation>
    <scope>NUCLEOTIDE SEQUENCE [LARGE SCALE GENOMIC DNA]</scope>
    <source>
        <strain evidence="18 19">Ter331</strain>
    </source>
</reference>
<evidence type="ECO:0000256" key="11">
    <source>
        <dbReference type="ARBA" id="ARBA00022825"/>
    </source>
</evidence>
<dbReference type="Pfam" id="PF17820">
    <property type="entry name" value="PDZ_6"/>
    <property type="match status" value="1"/>
</dbReference>
<keyword evidence="7" id="KW-0732">Signal</keyword>
<reference evidence="18 19" key="3">
    <citation type="journal article" date="2008" name="FEMS Microbiol. Ecol.">
        <title>Identification and characterization of genes underlying chitinolysis in Collimonas fungivorans Ter331.</title>
        <authorList>
            <person name="Fritsche K."/>
            <person name="de Boer W."/>
            <person name="Gerards S."/>
            <person name="van den Berg M."/>
            <person name="van Veen J.A."/>
            <person name="Leveau J.H."/>
        </authorList>
    </citation>
    <scope>NUCLEOTIDE SEQUENCE [LARGE SCALE GENOMIC DNA]</scope>
    <source>
        <strain evidence="18 19">Ter331</strain>
    </source>
</reference>
<evidence type="ECO:0000256" key="1">
    <source>
        <dbReference type="ARBA" id="ARBA00001772"/>
    </source>
</evidence>
<dbReference type="CDD" id="cd10839">
    <property type="entry name" value="cpPDZ1_DegP-like"/>
    <property type="match status" value="1"/>
</dbReference>
<dbReference type="Pfam" id="PF13180">
    <property type="entry name" value="PDZ_2"/>
    <property type="match status" value="1"/>
</dbReference>
<dbReference type="KEGG" id="cfu:CFU_3314"/>
<evidence type="ECO:0000256" key="6">
    <source>
        <dbReference type="ARBA" id="ARBA00022670"/>
    </source>
</evidence>
<name>G0AAC4_COLFT</name>
<keyword evidence="6 18" id="KW-0645">Protease</keyword>
<dbReference type="InterPro" id="IPR011782">
    <property type="entry name" value="Pept_S1C_Do"/>
</dbReference>
<evidence type="ECO:0000259" key="17">
    <source>
        <dbReference type="PROSITE" id="PS50106"/>
    </source>
</evidence>
<comment type="subcellular location">
    <subcellularLocation>
        <location evidence="2">Periplasm</location>
    </subcellularLocation>
</comment>
<dbReference type="AlphaFoldDB" id="G0AAC4"/>
<dbReference type="NCBIfam" id="TIGR02037">
    <property type="entry name" value="degP_htrA_DO"/>
    <property type="match status" value="1"/>
</dbReference>
<keyword evidence="16" id="KW-0812">Transmembrane</keyword>
<feature type="domain" description="PDZ" evidence="17">
    <location>
        <begin position="407"/>
        <end position="497"/>
    </location>
</feature>
<keyword evidence="16" id="KW-1133">Transmembrane helix</keyword>
<feature type="active site" description="Charge relay system" evidence="14">
    <location>
        <position position="258"/>
    </location>
</feature>
<feature type="binding site" evidence="15">
    <location>
        <position position="155"/>
    </location>
    <ligand>
        <name>substrate</name>
    </ligand>
</feature>